<dbReference type="GeneID" id="27983104"/>
<evidence type="ECO:0000256" key="1">
    <source>
        <dbReference type="ARBA" id="ARBA00004229"/>
    </source>
</evidence>
<proteinExistence type="inferred from homology"/>
<dbReference type="Gene3D" id="3.40.50.300">
    <property type="entry name" value="P-loop containing nucleotide triphosphate hydrolases"/>
    <property type="match status" value="1"/>
</dbReference>
<evidence type="ECO:0000256" key="3">
    <source>
        <dbReference type="ARBA" id="ARBA00022640"/>
    </source>
</evidence>
<dbReference type="InterPro" id="IPR027417">
    <property type="entry name" value="P-loop_NTPase"/>
</dbReference>
<accession>A0A173FZU4</accession>
<keyword evidence="3 9" id="KW-0934">Plastid</keyword>
<dbReference type="AlphaFoldDB" id="A0A173FZU4"/>
<gene>
    <name evidence="9" type="primary">ycf46</name>
</gene>
<keyword evidence="5" id="KW-0067">ATP-binding</keyword>
<geneLocation type="plastid" evidence="9"/>
<dbReference type="SMART" id="SM00382">
    <property type="entry name" value="AAA"/>
    <property type="match status" value="1"/>
</dbReference>
<evidence type="ECO:0000313" key="9">
    <source>
        <dbReference type="EMBL" id="ANH09551.1"/>
    </source>
</evidence>
<reference evidence="9" key="1">
    <citation type="submission" date="2015-11" db="EMBL/GenBank/DDBJ databases">
        <authorList>
            <person name="Zhang Y."/>
            <person name="Guo Z."/>
        </authorList>
    </citation>
    <scope>NUCLEOTIDE SEQUENCE</scope>
</reference>
<evidence type="ECO:0000256" key="4">
    <source>
        <dbReference type="ARBA" id="ARBA00022741"/>
    </source>
</evidence>
<dbReference type="SUPFAM" id="SSF52540">
    <property type="entry name" value="P-loop containing nucleoside triphosphate hydrolases"/>
    <property type="match status" value="1"/>
</dbReference>
<dbReference type="PANTHER" id="PTHR42960">
    <property type="entry name" value="YCF46 PROTEIN"/>
    <property type="match status" value="1"/>
</dbReference>
<dbReference type="PANTHER" id="PTHR42960:SF1">
    <property type="entry name" value="YCF46 PROTEIN"/>
    <property type="match status" value="1"/>
</dbReference>
<sequence>MNFFNKIFGLLVSQYSIIYIVTEEENRLVSTINELIEKKYHNCLMYSWNFIDGYNNNPNYIGEAAKNPLEALEIIQKTDSRTSKIFILKDFHVFVNDISISRKLKNISGQLKSLNCSIVIVASELSIPTTLKSIVMVTEFPLPTLIEIQLELERLSFVMSYDVKKIQYLKSLAKNYQGFTIDQIRRSVARFILSKKSLEQMAYYILEEKKELIKQTDILEFYPSNQTLEDIGGLTNLKHWLIKRSMAFSDQAYNYGLPKPKGLLLVGVQGTGKSLSAKVISQQWNLPLLKLDIGKIFAGLVGESEKRIREVIQISEKLAPCILWIDEIDKAFFNSSRNIDSGTTNRVFSSFLSWLSEKETSVFVVATANNIDLLPSELVRKGRFDEIFFLDLPNMEERRHIFKIHLLQFRPLSIHKFHCNELADLTDGFSGAEIKQSIVEAMHNAFYEKREFEMNDIKQAIDNSIPLSITNKSSISLLQEWSRLGKIRLASEQNSKS</sequence>
<evidence type="ECO:0000256" key="7">
    <source>
        <dbReference type="ARBA" id="ARBA00040480"/>
    </source>
</evidence>
<keyword evidence="4" id="KW-0547">Nucleotide-binding</keyword>
<protein>
    <recommendedName>
        <fullName evidence="7">Uncharacterized AAA domain-containing protein ycf46</fullName>
    </recommendedName>
</protein>
<dbReference type="EMBL" id="KU053957">
    <property type="protein sequence ID" value="ANH09551.1"/>
    <property type="molecule type" value="Genomic_DNA"/>
</dbReference>
<dbReference type="RefSeq" id="YP_009257468.1">
    <property type="nucleotide sequence ID" value="NC_030338.1"/>
</dbReference>
<dbReference type="InterPro" id="IPR003593">
    <property type="entry name" value="AAA+_ATPase"/>
</dbReference>
<dbReference type="InterPro" id="IPR052381">
    <property type="entry name" value="AAA_domain_protein"/>
</dbReference>
<dbReference type="InterPro" id="IPR003959">
    <property type="entry name" value="ATPase_AAA_core"/>
</dbReference>
<dbReference type="CDD" id="cd19507">
    <property type="entry name" value="RecA-like_Ycf46-like"/>
    <property type="match status" value="1"/>
</dbReference>
<evidence type="ECO:0000256" key="5">
    <source>
        <dbReference type="ARBA" id="ARBA00022840"/>
    </source>
</evidence>
<comment type="similarity">
    <text evidence="6">Belongs to the AAA ATPase family. Highly divergent.</text>
</comment>
<organism evidence="9">
    <name type="scientific">Gastroclonium compressum</name>
    <name type="common">Red alga</name>
    <name type="synonym">Coeloseira compressa</name>
    <dbReference type="NCBI Taxonomy" id="1852973"/>
    <lineage>
        <taxon>Eukaryota</taxon>
        <taxon>Rhodophyta</taxon>
        <taxon>Florideophyceae</taxon>
        <taxon>Rhodymeniophycidae</taxon>
        <taxon>Rhodymeniales</taxon>
        <taxon>Champiaceae</taxon>
        <taxon>Coeloseira</taxon>
    </lineage>
</organism>
<dbReference type="GO" id="GO:0005524">
    <property type="term" value="F:ATP binding"/>
    <property type="evidence" value="ECO:0007669"/>
    <property type="project" value="UniProtKB-KW"/>
</dbReference>
<dbReference type="GO" id="GO:0016887">
    <property type="term" value="F:ATP hydrolysis activity"/>
    <property type="evidence" value="ECO:0007669"/>
    <property type="project" value="InterPro"/>
</dbReference>
<evidence type="ECO:0000256" key="6">
    <source>
        <dbReference type="ARBA" id="ARBA00038088"/>
    </source>
</evidence>
<reference evidence="9" key="2">
    <citation type="submission" date="2016-06" db="EMBL/GenBank/DDBJ databases">
        <title>Genomic and phylogenetic analysis of Gastroclonium compressum supports its reinstatement to Coeloseira (Champiaceae, Rhodophyta).</title>
        <authorList>
            <person name="Kilpatrick Z."/>
            <person name="Hughey J.R."/>
        </authorList>
    </citation>
    <scope>NUCLEOTIDE SEQUENCE</scope>
</reference>
<feature type="domain" description="AAA+ ATPase" evidence="8">
    <location>
        <begin position="259"/>
        <end position="394"/>
    </location>
</feature>
<dbReference type="GO" id="GO:0009507">
    <property type="term" value="C:chloroplast"/>
    <property type="evidence" value="ECO:0007669"/>
    <property type="project" value="UniProtKB-SubCell"/>
</dbReference>
<dbReference type="Pfam" id="PF00004">
    <property type="entry name" value="AAA"/>
    <property type="match status" value="1"/>
</dbReference>
<dbReference type="Gene3D" id="1.10.8.60">
    <property type="match status" value="1"/>
</dbReference>
<evidence type="ECO:0000256" key="2">
    <source>
        <dbReference type="ARBA" id="ARBA00022528"/>
    </source>
</evidence>
<evidence type="ECO:0000259" key="8">
    <source>
        <dbReference type="SMART" id="SM00382"/>
    </source>
</evidence>
<comment type="subcellular location">
    <subcellularLocation>
        <location evidence="1">Plastid</location>
        <location evidence="1">Chloroplast</location>
    </subcellularLocation>
</comment>
<name>A0A173FZU4_GASCM</name>
<keyword evidence="2" id="KW-0150">Chloroplast</keyword>